<dbReference type="Pfam" id="PF04264">
    <property type="entry name" value="YceI"/>
    <property type="match status" value="1"/>
</dbReference>
<accession>A0A2Z4GIF0</accession>
<reference evidence="2 3" key="1">
    <citation type="submission" date="2018-05" db="EMBL/GenBank/DDBJ databases">
        <title>Complete genome sequence of Arcticibacterium luteifluviistationis SM1504T, a cytophagaceae bacterium isolated from Arctic surface seawater.</title>
        <authorList>
            <person name="Li Y."/>
            <person name="Qin Q.-L."/>
        </authorList>
    </citation>
    <scope>NUCLEOTIDE SEQUENCE [LARGE SCALE GENOMIC DNA]</scope>
    <source>
        <strain evidence="2 3">SM1504</strain>
    </source>
</reference>
<name>A0A2Z4GIF0_9BACT</name>
<dbReference type="Gene3D" id="2.40.128.110">
    <property type="entry name" value="Lipid/polyisoprenoid-binding, YceI-like"/>
    <property type="match status" value="1"/>
</dbReference>
<keyword evidence="3" id="KW-1185">Reference proteome</keyword>
<dbReference type="AlphaFoldDB" id="A0A2Z4GIF0"/>
<dbReference type="SUPFAM" id="SSF101874">
    <property type="entry name" value="YceI-like"/>
    <property type="match status" value="1"/>
</dbReference>
<evidence type="ECO:0000313" key="3">
    <source>
        <dbReference type="Proteomes" id="UP000249873"/>
    </source>
</evidence>
<dbReference type="PANTHER" id="PTHR34406">
    <property type="entry name" value="PROTEIN YCEI"/>
    <property type="match status" value="1"/>
</dbReference>
<dbReference type="PANTHER" id="PTHR34406:SF1">
    <property type="entry name" value="PROTEIN YCEI"/>
    <property type="match status" value="1"/>
</dbReference>
<evidence type="ECO:0000259" key="1">
    <source>
        <dbReference type="Pfam" id="PF04264"/>
    </source>
</evidence>
<dbReference type="EMBL" id="CP029480">
    <property type="protein sequence ID" value="AWW00865.1"/>
    <property type="molecule type" value="Genomic_DNA"/>
</dbReference>
<proteinExistence type="predicted"/>
<evidence type="ECO:0000313" key="2">
    <source>
        <dbReference type="EMBL" id="AWW00865.1"/>
    </source>
</evidence>
<dbReference type="Proteomes" id="UP000249873">
    <property type="component" value="Chromosome"/>
</dbReference>
<dbReference type="OrthoDB" id="116832at2"/>
<protein>
    <submittedName>
        <fullName evidence="2">YceI family protein</fullName>
    </submittedName>
</protein>
<dbReference type="RefSeq" id="WP_111374231.1">
    <property type="nucleotide sequence ID" value="NZ_CP029480.1"/>
</dbReference>
<gene>
    <name evidence="2" type="ORF">DJ013_09920</name>
</gene>
<feature type="domain" description="Lipid/polyisoprenoid-binding YceI-like" evidence="1">
    <location>
        <begin position="26"/>
        <end position="182"/>
    </location>
</feature>
<sequence length="182" mass="20003">MKSTLILMTIALGLSSFTELPGKLISKKSKVSFFSHTAVEDIKAVNFKTVGTLEEKTGDVVFSVPMQSFEFEKSLMQKHFNSPKFLDTKTNPKAKFVGKITNLNQVNFEKDGKYAPMVVGSLTINGVTQKVSKKGEIVVSGGKITTKTKFDITLADYKIAFSDGKPSTNIAKDVTIEFEAEF</sequence>
<organism evidence="2 3">
    <name type="scientific">Arcticibacterium luteifluviistationis</name>
    <dbReference type="NCBI Taxonomy" id="1784714"/>
    <lineage>
        <taxon>Bacteria</taxon>
        <taxon>Pseudomonadati</taxon>
        <taxon>Bacteroidota</taxon>
        <taxon>Cytophagia</taxon>
        <taxon>Cytophagales</taxon>
        <taxon>Leadbetterellaceae</taxon>
        <taxon>Arcticibacterium</taxon>
    </lineage>
</organism>
<dbReference type="InterPro" id="IPR007372">
    <property type="entry name" value="Lipid/polyisoprenoid-bd_YceI"/>
</dbReference>
<dbReference type="InterPro" id="IPR036761">
    <property type="entry name" value="TTHA0802/YceI-like_sf"/>
</dbReference>
<dbReference type="KEGG" id="als:DJ013_09920"/>